<protein>
    <submittedName>
        <fullName evidence="1">Uncharacterized protein</fullName>
    </submittedName>
</protein>
<organism evidence="1 2">
    <name type="scientific">Entomophthora muscae</name>
    <dbReference type="NCBI Taxonomy" id="34485"/>
    <lineage>
        <taxon>Eukaryota</taxon>
        <taxon>Fungi</taxon>
        <taxon>Fungi incertae sedis</taxon>
        <taxon>Zoopagomycota</taxon>
        <taxon>Entomophthoromycotina</taxon>
        <taxon>Entomophthoromycetes</taxon>
        <taxon>Entomophthorales</taxon>
        <taxon>Entomophthoraceae</taxon>
        <taxon>Entomophthora</taxon>
    </lineage>
</organism>
<reference evidence="1" key="1">
    <citation type="submission" date="2022-04" db="EMBL/GenBank/DDBJ databases">
        <title>Genome of the entomopathogenic fungus Entomophthora muscae.</title>
        <authorList>
            <person name="Elya C."/>
            <person name="Lovett B.R."/>
            <person name="Lee E."/>
            <person name="Macias A.M."/>
            <person name="Hajek A.E."/>
            <person name="De Bivort B.L."/>
            <person name="Kasson M.T."/>
            <person name="De Fine Licht H.H."/>
            <person name="Stajich J.E."/>
        </authorList>
    </citation>
    <scope>NUCLEOTIDE SEQUENCE</scope>
    <source>
        <strain evidence="1">Berkeley</strain>
    </source>
</reference>
<keyword evidence="2" id="KW-1185">Reference proteome</keyword>
<name>A0ACC2S0Y5_9FUNG</name>
<dbReference type="EMBL" id="QTSX02006071">
    <property type="protein sequence ID" value="KAJ9056034.1"/>
    <property type="molecule type" value="Genomic_DNA"/>
</dbReference>
<accession>A0ACC2S0Y5</accession>
<sequence length="433" mass="49202">MRNLAATFKRVPYYRSSRNSLGLTNEFNALMGLLKFTTSIFKSKTQPHKYFSTALSGFQEKVHSQPKTGVQAPLVLDREYLSLAFYQFQKLGEDELVHLRQRLLKDLEKFEVVGRIYLATEGINAQFSCPVDRLEEVEKYFNSTEPNTSLKFPLPFAPTIEFNFSTFHKKAFKKLNVKIRKEIVSSDIPEGEYDPSNQPTYLSAEEWHSRLTELKTSGKTPLLFDVRNQYEHAIGHFEGAILPDVDTFKEGMNQLIKDTKGQENKEIFMYCTGGIRCSKAGAILKSKGFADVKMLKGGITAYGNFIRSAKEASDKEDLPDKPKSFTSLFKGKNFTFDKKLGEPITDEIISHCFQCGGPTDHYTNCRNILCHVLFLQCASCAARFNRTCGSQQCLDSPVFSKQENLDRKPTFNVHATRVRPQRCKSLLEACQSD</sequence>
<evidence type="ECO:0000313" key="1">
    <source>
        <dbReference type="EMBL" id="KAJ9056034.1"/>
    </source>
</evidence>
<comment type="caution">
    <text evidence="1">The sequence shown here is derived from an EMBL/GenBank/DDBJ whole genome shotgun (WGS) entry which is preliminary data.</text>
</comment>
<proteinExistence type="predicted"/>
<dbReference type="Proteomes" id="UP001165960">
    <property type="component" value="Unassembled WGS sequence"/>
</dbReference>
<gene>
    <name evidence="1" type="ORF">DSO57_1037257</name>
</gene>
<evidence type="ECO:0000313" key="2">
    <source>
        <dbReference type="Proteomes" id="UP001165960"/>
    </source>
</evidence>